<dbReference type="Gene3D" id="1.10.443.10">
    <property type="entry name" value="Intergrase catalytic core"/>
    <property type="match status" value="1"/>
</dbReference>
<evidence type="ECO:0000259" key="7">
    <source>
        <dbReference type="PROSITE" id="PS51900"/>
    </source>
</evidence>
<dbReference type="CDD" id="cd00796">
    <property type="entry name" value="INT_Rci_Hp1_C"/>
    <property type="match status" value="1"/>
</dbReference>
<dbReference type="PANTHER" id="PTHR30349:SF64">
    <property type="entry name" value="PROPHAGE INTEGRASE INTD-RELATED"/>
    <property type="match status" value="1"/>
</dbReference>
<comment type="similarity">
    <text evidence="1">Belongs to the 'phage' integrase family.</text>
</comment>
<dbReference type="InterPro" id="IPR013762">
    <property type="entry name" value="Integrase-like_cat_sf"/>
</dbReference>
<evidence type="ECO:0000256" key="4">
    <source>
        <dbReference type="ARBA" id="ARBA00023172"/>
    </source>
</evidence>
<keyword evidence="2" id="KW-0229">DNA integration</keyword>
<feature type="domain" description="Core-binding (CB)" evidence="7">
    <location>
        <begin position="57"/>
        <end position="148"/>
    </location>
</feature>
<dbReference type="EMBL" id="JAAOMA010000013">
    <property type="protein sequence ID" value="NHR05764.1"/>
    <property type="molecule type" value="Genomic_DNA"/>
</dbReference>
<comment type="caution">
    <text evidence="8">The sequence shown here is derived from an EMBL/GenBank/DDBJ whole genome shotgun (WGS) entry which is preliminary data.</text>
</comment>
<feature type="domain" description="Tyr recombinase" evidence="6">
    <location>
        <begin position="168"/>
        <end position="336"/>
    </location>
</feature>
<dbReference type="PROSITE" id="PS51900">
    <property type="entry name" value="CB"/>
    <property type="match status" value="1"/>
</dbReference>
<evidence type="ECO:0000313" key="8">
    <source>
        <dbReference type="EMBL" id="NHR05764.1"/>
    </source>
</evidence>
<evidence type="ECO:0000256" key="3">
    <source>
        <dbReference type="ARBA" id="ARBA00023125"/>
    </source>
</evidence>
<keyword evidence="4" id="KW-0233">DNA recombination</keyword>
<dbReference type="PROSITE" id="PS51898">
    <property type="entry name" value="TYR_RECOMBINASE"/>
    <property type="match status" value="1"/>
</dbReference>
<reference evidence="8 9" key="1">
    <citation type="submission" date="2020-03" db="EMBL/GenBank/DDBJ databases">
        <title>Draft genome sequence of environmentally isolated cultures.</title>
        <authorList>
            <person name="Wilson H.S."/>
            <person name="De Leon M.E."/>
        </authorList>
    </citation>
    <scope>NUCLEOTIDE SEQUENCE [LARGE SCALE GENOMIC DNA]</scope>
    <source>
        <strain evidence="8 9">HSC-31F16</strain>
    </source>
</reference>
<dbReference type="Proteomes" id="UP001515641">
    <property type="component" value="Unassembled WGS sequence"/>
</dbReference>
<dbReference type="InterPro" id="IPR010998">
    <property type="entry name" value="Integrase_recombinase_N"/>
</dbReference>
<evidence type="ECO:0000313" key="9">
    <source>
        <dbReference type="Proteomes" id="UP001515641"/>
    </source>
</evidence>
<dbReference type="InterPro" id="IPR044068">
    <property type="entry name" value="CB"/>
</dbReference>
<gene>
    <name evidence="8" type="ORF">HA052_11190</name>
</gene>
<protein>
    <submittedName>
        <fullName evidence="8">Site-specific integrase</fullName>
    </submittedName>
</protein>
<dbReference type="SUPFAM" id="SSF56349">
    <property type="entry name" value="DNA breaking-rejoining enzymes"/>
    <property type="match status" value="1"/>
</dbReference>
<evidence type="ECO:0000256" key="2">
    <source>
        <dbReference type="ARBA" id="ARBA00022908"/>
    </source>
</evidence>
<dbReference type="PANTHER" id="PTHR30349">
    <property type="entry name" value="PHAGE INTEGRASE-RELATED"/>
    <property type="match status" value="1"/>
</dbReference>
<evidence type="ECO:0000256" key="5">
    <source>
        <dbReference type="PROSITE-ProRule" id="PRU01248"/>
    </source>
</evidence>
<dbReference type="Gene3D" id="1.10.150.130">
    <property type="match status" value="1"/>
</dbReference>
<organism evidence="8 9">
    <name type="scientific">Chromobacterium fluminis</name>
    <dbReference type="NCBI Taxonomy" id="3044269"/>
    <lineage>
        <taxon>Bacteria</taxon>
        <taxon>Pseudomonadati</taxon>
        <taxon>Pseudomonadota</taxon>
        <taxon>Betaproteobacteria</taxon>
        <taxon>Neisseriales</taxon>
        <taxon>Chromobacteriaceae</taxon>
        <taxon>Chromobacterium</taxon>
    </lineage>
</organism>
<sequence>MPIYQRGKTWWCDFATPGGSRVRQSLGTRDRTQAQELYDKLKSERWRVEQLGETPAYTWDEACVRYLREKDSKKSLSDDVTKIKYFTGYFRGRELRSIKRDEVMDAVSKLVHVRGVSIGHRWETGKPVSDSTKNRYLAFASALFRLAANEWEWIPKAPVFKKRKEAKSRIRWLKKSEAARLLSELAPHLRSIVQFALATGFRHANIIGLEWSQVNLVNKMAWIHPDQAKAGEAIGMPLNATALEVLVAQVGKHPKYVFTYRGSKLKQKAATGFKNALKRAGINNFRFHDLRHTWASWLVQAGVPLHIIQELGGWHSIEMVKRYAHLAPEHLREHVESIDSLIDSGTNLSQVSLTEEETQTRKKALFAAAP</sequence>
<name>A0ABX0L247_9NEIS</name>
<evidence type="ECO:0000256" key="1">
    <source>
        <dbReference type="ARBA" id="ARBA00008857"/>
    </source>
</evidence>
<dbReference type="InterPro" id="IPR002104">
    <property type="entry name" value="Integrase_catalytic"/>
</dbReference>
<keyword evidence="9" id="KW-1185">Reference proteome</keyword>
<keyword evidence="3 5" id="KW-0238">DNA-binding</keyword>
<dbReference type="InterPro" id="IPR011010">
    <property type="entry name" value="DNA_brk_join_enz"/>
</dbReference>
<proteinExistence type="inferred from homology"/>
<dbReference type="InterPro" id="IPR050090">
    <property type="entry name" value="Tyrosine_recombinase_XerCD"/>
</dbReference>
<accession>A0ABX0L247</accession>
<dbReference type="Pfam" id="PF00589">
    <property type="entry name" value="Phage_integrase"/>
    <property type="match status" value="1"/>
</dbReference>
<evidence type="ECO:0000259" key="6">
    <source>
        <dbReference type="PROSITE" id="PS51898"/>
    </source>
</evidence>